<name>A0ACC2ATS6_DIPCM</name>
<dbReference type="Proteomes" id="UP001162992">
    <property type="component" value="Chromosome 19"/>
</dbReference>
<gene>
    <name evidence="1" type="ORF">O6H91_19G029200</name>
</gene>
<keyword evidence="2" id="KW-1185">Reference proteome</keyword>
<evidence type="ECO:0000313" key="1">
    <source>
        <dbReference type="EMBL" id="KAJ7520911.1"/>
    </source>
</evidence>
<sequence length="353" mass="38385">MECLLASKVMPHLLVAQTGRQSICCGKLLHSSSAYADAKFHLLAAQPLSGSLQQLRDSKKQVQSGKGLVIVSQALTSAEGNCHRRFVVGISILAGLGGFVAQAFPGCAAVSKKVKLKDVENPKLQDALRAAVAGDLETAEILFSELIDEDGESASEWSNRGSVRLSLGKFDEAEQDLTTAIRLAPNAPVPFLNRAIAYEALGRYQEAISDCKSAILNDPDEYAAWYNLGNVDVHVKDYPAALAAYERASTLAPGIAGYRLKQALVLFQLQKPEEASKLIQSLVRKYPNYAEAHAALAALLWSEDRRSSAEDQFSKALNDEPKFQDIRYFHNLQVGSSRATMATCYNASDEEFS</sequence>
<organism evidence="1 2">
    <name type="scientific">Diphasiastrum complanatum</name>
    <name type="common">Issler's clubmoss</name>
    <name type="synonym">Lycopodium complanatum</name>
    <dbReference type="NCBI Taxonomy" id="34168"/>
    <lineage>
        <taxon>Eukaryota</taxon>
        <taxon>Viridiplantae</taxon>
        <taxon>Streptophyta</taxon>
        <taxon>Embryophyta</taxon>
        <taxon>Tracheophyta</taxon>
        <taxon>Lycopodiopsida</taxon>
        <taxon>Lycopodiales</taxon>
        <taxon>Lycopodiaceae</taxon>
        <taxon>Lycopodioideae</taxon>
        <taxon>Diphasiastrum</taxon>
    </lineage>
</organism>
<protein>
    <submittedName>
        <fullName evidence="1">Uncharacterized protein</fullName>
    </submittedName>
</protein>
<evidence type="ECO:0000313" key="2">
    <source>
        <dbReference type="Proteomes" id="UP001162992"/>
    </source>
</evidence>
<proteinExistence type="predicted"/>
<comment type="caution">
    <text evidence="1">The sequence shown here is derived from an EMBL/GenBank/DDBJ whole genome shotgun (WGS) entry which is preliminary data.</text>
</comment>
<accession>A0ACC2ATS6</accession>
<reference evidence="2" key="1">
    <citation type="journal article" date="2024" name="Proc. Natl. Acad. Sci. U.S.A.">
        <title>Extraordinary preservation of gene collinearity over three hundred million years revealed in homosporous lycophytes.</title>
        <authorList>
            <person name="Li C."/>
            <person name="Wickell D."/>
            <person name="Kuo L.Y."/>
            <person name="Chen X."/>
            <person name="Nie B."/>
            <person name="Liao X."/>
            <person name="Peng D."/>
            <person name="Ji J."/>
            <person name="Jenkins J."/>
            <person name="Williams M."/>
            <person name="Shu S."/>
            <person name="Plott C."/>
            <person name="Barry K."/>
            <person name="Rajasekar S."/>
            <person name="Grimwood J."/>
            <person name="Han X."/>
            <person name="Sun S."/>
            <person name="Hou Z."/>
            <person name="He W."/>
            <person name="Dai G."/>
            <person name="Sun C."/>
            <person name="Schmutz J."/>
            <person name="Leebens-Mack J.H."/>
            <person name="Li F.W."/>
            <person name="Wang L."/>
        </authorList>
    </citation>
    <scope>NUCLEOTIDE SEQUENCE [LARGE SCALE GENOMIC DNA]</scope>
    <source>
        <strain evidence="2">cv. PW_Plant_1</strain>
    </source>
</reference>
<dbReference type="EMBL" id="CM055110">
    <property type="protein sequence ID" value="KAJ7520911.1"/>
    <property type="molecule type" value="Genomic_DNA"/>
</dbReference>